<protein>
    <submittedName>
        <fullName evidence="2">Uncharacterized protein</fullName>
    </submittedName>
</protein>
<feature type="region of interest" description="Disordered" evidence="1">
    <location>
        <begin position="1"/>
        <end position="78"/>
    </location>
</feature>
<evidence type="ECO:0000313" key="3">
    <source>
        <dbReference type="Proteomes" id="UP000494206"/>
    </source>
</evidence>
<reference evidence="2 3" key="1">
    <citation type="submission" date="2020-04" db="EMBL/GenBank/DDBJ databases">
        <authorList>
            <person name="Laetsch R D."/>
            <person name="Stevens L."/>
            <person name="Kumar S."/>
            <person name="Blaxter L. M."/>
        </authorList>
    </citation>
    <scope>NUCLEOTIDE SEQUENCE [LARGE SCALE GENOMIC DNA]</scope>
</reference>
<dbReference type="EMBL" id="CADEPM010000001">
    <property type="protein sequence ID" value="CAB3398131.1"/>
    <property type="molecule type" value="Genomic_DNA"/>
</dbReference>
<feature type="compositionally biased region" description="Basic and acidic residues" evidence="1">
    <location>
        <begin position="1"/>
        <end position="24"/>
    </location>
</feature>
<keyword evidence="3" id="KW-1185">Reference proteome</keyword>
<sequence>MRRKDEEVNERWSDCEAARGEGTPRRAGGKASTGEGFIARGGGGGRRGKEETLRGVGPERKGEEKQGGTNRKGISETNAKTYDRIVKWTINALNQDMDDGYCGKFVAGTHDDPVK</sequence>
<proteinExistence type="predicted"/>
<feature type="compositionally biased region" description="Basic and acidic residues" evidence="1">
    <location>
        <begin position="47"/>
        <end position="66"/>
    </location>
</feature>
<comment type="caution">
    <text evidence="2">The sequence shown here is derived from an EMBL/GenBank/DDBJ whole genome shotgun (WGS) entry which is preliminary data.</text>
</comment>
<evidence type="ECO:0000313" key="2">
    <source>
        <dbReference type="EMBL" id="CAB3398131.1"/>
    </source>
</evidence>
<gene>
    <name evidence="2" type="ORF">CBOVIS_LOCUS1444</name>
</gene>
<name>A0A8S1E3F7_9PELO</name>
<evidence type="ECO:0000256" key="1">
    <source>
        <dbReference type="SAM" id="MobiDB-lite"/>
    </source>
</evidence>
<dbReference type="Proteomes" id="UP000494206">
    <property type="component" value="Unassembled WGS sequence"/>
</dbReference>
<accession>A0A8S1E3F7</accession>
<dbReference type="AlphaFoldDB" id="A0A8S1E3F7"/>
<organism evidence="2 3">
    <name type="scientific">Caenorhabditis bovis</name>
    <dbReference type="NCBI Taxonomy" id="2654633"/>
    <lineage>
        <taxon>Eukaryota</taxon>
        <taxon>Metazoa</taxon>
        <taxon>Ecdysozoa</taxon>
        <taxon>Nematoda</taxon>
        <taxon>Chromadorea</taxon>
        <taxon>Rhabditida</taxon>
        <taxon>Rhabditina</taxon>
        <taxon>Rhabditomorpha</taxon>
        <taxon>Rhabditoidea</taxon>
        <taxon>Rhabditidae</taxon>
        <taxon>Peloderinae</taxon>
        <taxon>Caenorhabditis</taxon>
    </lineage>
</organism>